<evidence type="ECO:0000313" key="1">
    <source>
        <dbReference type="EMBL" id="VAW92368.1"/>
    </source>
</evidence>
<proteinExistence type="predicted"/>
<sequence length="261" mass="29290">MKKIIFTLLALQIMACQQAPQDQMIVYLENEDGVEPYQTRIIVTPKFIRFDEGENSNTFLLFDRANKVAHSVNHEMKSTMTVEGKDARVTAPIELNHTVKIIDDIKDAPKIAGIAPVHRQHSTNDQVCFDVISAKGLMPGAVEAMIEFHKILATDSASTFEVMPADMHDPCAISMSTFVPTRHLQDGFPVREWKAGYARSLVDYKSNYKADASLFELPEGYFTYSVQEFREGRVDMMNQKVFPVEEAGDVIGKPVGKAEVK</sequence>
<organism evidence="1">
    <name type="scientific">hydrothermal vent metagenome</name>
    <dbReference type="NCBI Taxonomy" id="652676"/>
    <lineage>
        <taxon>unclassified sequences</taxon>
        <taxon>metagenomes</taxon>
        <taxon>ecological metagenomes</taxon>
    </lineage>
</organism>
<reference evidence="1" key="1">
    <citation type="submission" date="2018-06" db="EMBL/GenBank/DDBJ databases">
        <authorList>
            <person name="Zhirakovskaya E."/>
        </authorList>
    </citation>
    <scope>NUCLEOTIDE SEQUENCE</scope>
</reference>
<accession>A0A3B0ZFU7</accession>
<dbReference type="EMBL" id="UOFR01000014">
    <property type="protein sequence ID" value="VAW92368.1"/>
    <property type="molecule type" value="Genomic_DNA"/>
</dbReference>
<protein>
    <submittedName>
        <fullName evidence="1">Uncharacterized protein</fullName>
    </submittedName>
</protein>
<gene>
    <name evidence="1" type="ORF">MNBD_GAMMA21-1264</name>
</gene>
<name>A0A3B0ZFU7_9ZZZZ</name>
<dbReference type="AlphaFoldDB" id="A0A3B0ZFU7"/>